<gene>
    <name evidence="3" type="ORF">SAMN06265361_105267</name>
</gene>
<feature type="domain" description="Phage capsid-like C-terminal" evidence="2">
    <location>
        <begin position="74"/>
        <end position="314"/>
    </location>
</feature>
<dbReference type="RefSeq" id="WP_284724482.1">
    <property type="nucleotide sequence ID" value="NZ_FXTU01000005.1"/>
</dbReference>
<dbReference type="Proteomes" id="UP001157946">
    <property type="component" value="Unassembled WGS sequence"/>
</dbReference>
<evidence type="ECO:0000313" key="3">
    <source>
        <dbReference type="EMBL" id="SMP27457.1"/>
    </source>
</evidence>
<dbReference type="NCBIfam" id="TIGR01554">
    <property type="entry name" value="major_cap_HK97"/>
    <property type="match status" value="1"/>
</dbReference>
<evidence type="ECO:0000259" key="2">
    <source>
        <dbReference type="Pfam" id="PF05065"/>
    </source>
</evidence>
<organism evidence="3 4">
    <name type="scientific">Laceyella tengchongensis</name>
    <dbReference type="NCBI Taxonomy" id="574699"/>
    <lineage>
        <taxon>Bacteria</taxon>
        <taxon>Bacillati</taxon>
        <taxon>Bacillota</taxon>
        <taxon>Bacilli</taxon>
        <taxon>Bacillales</taxon>
        <taxon>Thermoactinomycetaceae</taxon>
        <taxon>Laceyella</taxon>
    </lineage>
</organism>
<dbReference type="Pfam" id="PF05065">
    <property type="entry name" value="Phage_capsid"/>
    <property type="match status" value="1"/>
</dbReference>
<dbReference type="InterPro" id="IPR054612">
    <property type="entry name" value="Phage_capsid-like_C"/>
</dbReference>
<evidence type="ECO:0000256" key="1">
    <source>
        <dbReference type="ARBA" id="ARBA00004328"/>
    </source>
</evidence>
<keyword evidence="4" id="KW-1185">Reference proteome</keyword>
<comment type="subcellular location">
    <subcellularLocation>
        <location evidence="1">Virion</location>
    </subcellularLocation>
</comment>
<evidence type="ECO:0000313" key="4">
    <source>
        <dbReference type="Proteomes" id="UP001157946"/>
    </source>
</evidence>
<name>A0AA45WQS5_9BACL</name>
<comment type="caution">
    <text evidence="3">The sequence shown here is derived from an EMBL/GenBank/DDBJ whole genome shotgun (WGS) entry which is preliminary data.</text>
</comment>
<dbReference type="EMBL" id="FXTU01000005">
    <property type="protein sequence ID" value="SMP27457.1"/>
    <property type="molecule type" value="Genomic_DNA"/>
</dbReference>
<dbReference type="InterPro" id="IPR024455">
    <property type="entry name" value="Phage_capsid"/>
</dbReference>
<dbReference type="AlphaFoldDB" id="A0AA45WQS5"/>
<protein>
    <submittedName>
        <fullName evidence="3">Phage major capsid protein, HK97 family</fullName>
    </submittedName>
</protein>
<dbReference type="SUPFAM" id="SSF56563">
    <property type="entry name" value="Major capsid protein gp5"/>
    <property type="match status" value="1"/>
</dbReference>
<accession>A0AA45WQS5</accession>
<reference evidence="3" key="1">
    <citation type="submission" date="2017-05" db="EMBL/GenBank/DDBJ databases">
        <authorList>
            <person name="Varghese N."/>
            <person name="Submissions S."/>
        </authorList>
    </citation>
    <scope>NUCLEOTIDE SEQUENCE</scope>
    <source>
        <strain evidence="3">DSM 45262</strain>
    </source>
</reference>
<sequence>MSTYPFGSTRSYYAGGTPRIHISSGKYAALSPADEQLLDAILHCKSYSEEISLSDLKMIEAKAAGELPETQWEPESLGAQIIDKIRQQSKVRNYHQIFNAPKDPFELPVVANDFTASLIGSEGETVASQPVSDNYGKVVFNHRKLMITAEATTEFEEENIPEMMAFLKNQLAINLMRAEEKMLFLDDATHGLLANAADKTAAVPGGSLTPANATQTVMSLLSAMGAPYNLDPANIAMYLHPELYWNLVQAGEVKTQDMYGPSATIISGELGKFYGMSVAPLTTLDAVDGTTTTYPIILANRASVLLSQRRNVTIRVFPLEGDKNKIEATVRTAIAYPHKSGGFADGVVKALLKKA</sequence>
<proteinExistence type="predicted"/>